<organism evidence="1 2">
    <name type="scientific">Nocardioides panacis</name>
    <dbReference type="NCBI Taxonomy" id="2849501"/>
    <lineage>
        <taxon>Bacteria</taxon>
        <taxon>Bacillati</taxon>
        <taxon>Actinomycetota</taxon>
        <taxon>Actinomycetes</taxon>
        <taxon>Propionibacteriales</taxon>
        <taxon>Nocardioidaceae</taxon>
        <taxon>Nocardioides</taxon>
    </lineage>
</organism>
<dbReference type="KEGG" id="nps:KRR39_20840"/>
<sequence>MLPEETEWSMQKRLTASWLGQEQVRLSGEPFFLAAWEVMTDYKVNDARRHWNAPSIDFLFLDSSGRVVLVELKRAVRTPREGWNVVCQVSHRAQALAVGFGQPLIESAYTDCRSGLDGRATRSTDLAPLLQAHADAFRQPPLDQLPAVPVRRIVMAEKFETGFADVLSVMNASTPEQLTKILSRYKRTGEIKRYLDLPPDPAMVDMRPILAVTTDGIGWPEAAAG</sequence>
<evidence type="ECO:0000313" key="2">
    <source>
        <dbReference type="Proteomes" id="UP000683575"/>
    </source>
</evidence>
<dbReference type="EMBL" id="CP077062">
    <property type="protein sequence ID" value="QWZ07807.1"/>
    <property type="molecule type" value="Genomic_DNA"/>
</dbReference>
<proteinExistence type="predicted"/>
<name>A0A975XZU8_9ACTN</name>
<protein>
    <submittedName>
        <fullName evidence="1">Uncharacterized protein</fullName>
    </submittedName>
</protein>
<keyword evidence="2" id="KW-1185">Reference proteome</keyword>
<reference evidence="1" key="1">
    <citation type="submission" date="2021-06" db="EMBL/GenBank/DDBJ databases">
        <title>Complete genome sequence of Nocardioides sp. G188.</title>
        <authorList>
            <person name="Im W.-T."/>
        </authorList>
    </citation>
    <scope>NUCLEOTIDE SEQUENCE</scope>
    <source>
        <strain evidence="1">G188</strain>
    </source>
</reference>
<dbReference type="Proteomes" id="UP000683575">
    <property type="component" value="Chromosome"/>
</dbReference>
<evidence type="ECO:0000313" key="1">
    <source>
        <dbReference type="EMBL" id="QWZ07807.1"/>
    </source>
</evidence>
<gene>
    <name evidence="1" type="ORF">KRR39_20840</name>
</gene>
<accession>A0A975XZU8</accession>
<dbReference type="RefSeq" id="WP_216939317.1">
    <property type="nucleotide sequence ID" value="NZ_CP077062.1"/>
</dbReference>
<dbReference type="AlphaFoldDB" id="A0A975XZU8"/>